<keyword evidence="3" id="KW-1185">Reference proteome</keyword>
<dbReference type="EMBL" id="OU963868">
    <property type="protein sequence ID" value="CAH0393393.1"/>
    <property type="molecule type" value="Genomic_DNA"/>
</dbReference>
<reference evidence="2" key="1">
    <citation type="submission" date="2021-12" db="EMBL/GenBank/DDBJ databases">
        <authorList>
            <person name="King R."/>
        </authorList>
    </citation>
    <scope>NUCLEOTIDE SEQUENCE</scope>
</reference>
<proteinExistence type="inferred from homology"/>
<accession>A0A9P0AM22</accession>
<comment type="similarity">
    <text evidence="1">Belongs to the UPF0598 family.</text>
</comment>
<dbReference type="PANTHER" id="PTHR31449:SF3">
    <property type="entry name" value="UPF0598 PROTEIN C8ORF82"/>
    <property type="match status" value="1"/>
</dbReference>
<dbReference type="InterPro" id="IPR028108">
    <property type="entry name" value="DUF4505"/>
</dbReference>
<dbReference type="KEGG" id="btab:109043600"/>
<dbReference type="PANTHER" id="PTHR31449">
    <property type="entry name" value="UPF0598 PROTEIN C8ORF82"/>
    <property type="match status" value="1"/>
</dbReference>
<evidence type="ECO:0000313" key="3">
    <source>
        <dbReference type="Proteomes" id="UP001152759"/>
    </source>
</evidence>
<dbReference type="AlphaFoldDB" id="A0A9P0AM22"/>
<gene>
    <name evidence="2" type="ORF">BEMITA_LOCUS11802</name>
</gene>
<evidence type="ECO:0000256" key="1">
    <source>
        <dbReference type="ARBA" id="ARBA00006322"/>
    </source>
</evidence>
<evidence type="ECO:0000313" key="2">
    <source>
        <dbReference type="EMBL" id="CAH0393393.1"/>
    </source>
</evidence>
<protein>
    <submittedName>
        <fullName evidence="2">Uncharacterized protein</fullName>
    </submittedName>
</protein>
<sequence length="215" mass="25755">MVFRVDHIFSPFLQVQKHFRTCIGQRCVSYQQGQSPEPKVREYFYFIDHQGMLFLDDAKMKNFTSCFKEKKFLQFFFSRLRRNETGRYPEFPYVSPCGRERNFIRCDDLPIVFTHVIRDTEVEWFGYNNTGDTLKVPFEPTKIYMAENGRIYHPAEEKHGSVGLIQSKLAIEFSKLFKFKEDSEIPFQFEWNNQIYDLDSEWFQKVGLKRSDPIT</sequence>
<name>A0A9P0AM22_BEMTA</name>
<organism evidence="2 3">
    <name type="scientific">Bemisia tabaci</name>
    <name type="common">Sweetpotato whitefly</name>
    <name type="synonym">Aleurodes tabaci</name>
    <dbReference type="NCBI Taxonomy" id="7038"/>
    <lineage>
        <taxon>Eukaryota</taxon>
        <taxon>Metazoa</taxon>
        <taxon>Ecdysozoa</taxon>
        <taxon>Arthropoda</taxon>
        <taxon>Hexapoda</taxon>
        <taxon>Insecta</taxon>
        <taxon>Pterygota</taxon>
        <taxon>Neoptera</taxon>
        <taxon>Paraneoptera</taxon>
        <taxon>Hemiptera</taxon>
        <taxon>Sternorrhyncha</taxon>
        <taxon>Aleyrodoidea</taxon>
        <taxon>Aleyrodidae</taxon>
        <taxon>Aleyrodinae</taxon>
        <taxon>Bemisia</taxon>
    </lineage>
</organism>
<dbReference type="Pfam" id="PF14956">
    <property type="entry name" value="DUF4505"/>
    <property type="match status" value="1"/>
</dbReference>
<dbReference type="Proteomes" id="UP001152759">
    <property type="component" value="Chromosome 7"/>
</dbReference>